<feature type="non-terminal residue" evidence="3">
    <location>
        <position position="1"/>
    </location>
</feature>
<reference evidence="3 4" key="2">
    <citation type="submission" date="2018-06" db="EMBL/GenBank/DDBJ databases">
        <title>Metagenomic assembly of (sub)arctic Cyanobacteria and their associated microbiome from non-axenic cultures.</title>
        <authorList>
            <person name="Baurain D."/>
        </authorList>
    </citation>
    <scope>NUCLEOTIDE SEQUENCE [LARGE SCALE GENOMIC DNA]</scope>
    <source>
        <strain evidence="3">ULC129bin1</strain>
    </source>
</reference>
<dbReference type="Pfam" id="PF25497">
    <property type="entry name" value="COR-B"/>
    <property type="match status" value="1"/>
</dbReference>
<dbReference type="AlphaFoldDB" id="A0A2W4TQX1"/>
<protein>
    <recommendedName>
        <fullName evidence="2">TIR domain-containing protein</fullName>
    </recommendedName>
</protein>
<evidence type="ECO:0000256" key="1">
    <source>
        <dbReference type="ARBA" id="ARBA00022737"/>
    </source>
</evidence>
<sequence length="317" mass="36012">PKGILWQFAVTLYRYIPNQNWVWRNGAVIQRGNTQAEVIENLQQRRITLRFRGPSIPEFRAVIVDQLDSISQSYHQLQYEKMIPCQCSECAGSNQPEFFDYATVKKRQEKGKKDTIECRRSEEDVDLSLLLRGYEIQAILQTLPDKQNGDPVPPAPILNPKSIFISYRRSDSDPHTGRIYDRLVGAFGENQVFKDTASIPLGVDFTEYINQSVSQCQIVLAIIGKTWVNATEKEGGTQRLANPEDFVRIELELAFAHNIPVVPVFLDGVLPPKPSQLPKSLHKLPGQNGIDVGRDPRFHEDMNRLVKKLKGMLGQET</sequence>
<evidence type="ECO:0000313" key="4">
    <source>
        <dbReference type="Proteomes" id="UP000249354"/>
    </source>
</evidence>
<dbReference type="InterPro" id="IPR000157">
    <property type="entry name" value="TIR_dom"/>
</dbReference>
<dbReference type="EMBL" id="QBMC01000187">
    <property type="protein sequence ID" value="PZO11362.1"/>
    <property type="molecule type" value="Genomic_DNA"/>
</dbReference>
<evidence type="ECO:0000259" key="2">
    <source>
        <dbReference type="PROSITE" id="PS50104"/>
    </source>
</evidence>
<dbReference type="Proteomes" id="UP000249354">
    <property type="component" value="Unassembled WGS sequence"/>
</dbReference>
<dbReference type="PROSITE" id="PS50104">
    <property type="entry name" value="TIR"/>
    <property type="match status" value="1"/>
</dbReference>
<gene>
    <name evidence="3" type="ORF">DCF25_19545</name>
</gene>
<comment type="caution">
    <text evidence="3">The sequence shown here is derived from an EMBL/GenBank/DDBJ whole genome shotgun (WGS) entry which is preliminary data.</text>
</comment>
<dbReference type="GO" id="GO:0007165">
    <property type="term" value="P:signal transduction"/>
    <property type="evidence" value="ECO:0007669"/>
    <property type="project" value="InterPro"/>
</dbReference>
<dbReference type="InterPro" id="IPR057263">
    <property type="entry name" value="COR-B"/>
</dbReference>
<name>A0A2W4TQX1_9CYAN</name>
<dbReference type="Gene3D" id="3.40.50.10140">
    <property type="entry name" value="Toll/interleukin-1 receptor homology (TIR) domain"/>
    <property type="match status" value="1"/>
</dbReference>
<accession>A0A2W4TQX1</accession>
<keyword evidence="1" id="KW-0677">Repeat</keyword>
<organism evidence="3 4">
    <name type="scientific">Leptolyngbya foveolarum</name>
    <dbReference type="NCBI Taxonomy" id="47253"/>
    <lineage>
        <taxon>Bacteria</taxon>
        <taxon>Bacillati</taxon>
        <taxon>Cyanobacteriota</taxon>
        <taxon>Cyanophyceae</taxon>
        <taxon>Leptolyngbyales</taxon>
        <taxon>Leptolyngbyaceae</taxon>
        <taxon>Leptolyngbya group</taxon>
        <taxon>Leptolyngbya</taxon>
    </lineage>
</organism>
<dbReference type="SUPFAM" id="SSF52200">
    <property type="entry name" value="Toll/Interleukin receptor TIR domain"/>
    <property type="match status" value="1"/>
</dbReference>
<proteinExistence type="predicted"/>
<dbReference type="Gene3D" id="3.30.310.200">
    <property type="match status" value="1"/>
</dbReference>
<evidence type="ECO:0000313" key="3">
    <source>
        <dbReference type="EMBL" id="PZO11362.1"/>
    </source>
</evidence>
<reference evidence="4" key="1">
    <citation type="submission" date="2018-04" db="EMBL/GenBank/DDBJ databases">
        <authorList>
            <person name="Cornet L."/>
        </authorList>
    </citation>
    <scope>NUCLEOTIDE SEQUENCE [LARGE SCALE GENOMIC DNA]</scope>
</reference>
<dbReference type="Pfam" id="PF13676">
    <property type="entry name" value="TIR_2"/>
    <property type="match status" value="1"/>
</dbReference>
<dbReference type="InterPro" id="IPR035897">
    <property type="entry name" value="Toll_tir_struct_dom_sf"/>
</dbReference>
<feature type="domain" description="TIR" evidence="2">
    <location>
        <begin position="159"/>
        <end position="313"/>
    </location>
</feature>